<dbReference type="InterPro" id="IPR011991">
    <property type="entry name" value="ArsR-like_HTH"/>
</dbReference>
<dbReference type="CDD" id="cd00090">
    <property type="entry name" value="HTH_ARSR"/>
    <property type="match status" value="1"/>
</dbReference>
<dbReference type="EMBL" id="VFOW01000001">
    <property type="protein sequence ID" value="TQL79050.1"/>
    <property type="molecule type" value="Genomic_DNA"/>
</dbReference>
<dbReference type="InterPro" id="IPR051081">
    <property type="entry name" value="HTH_MetalResp_TranReg"/>
</dbReference>
<dbReference type="InterPro" id="IPR001845">
    <property type="entry name" value="HTH_ArsR_DNA-bd_dom"/>
</dbReference>
<organism evidence="5 6">
    <name type="scientific">Stackebrandtia endophytica</name>
    <dbReference type="NCBI Taxonomy" id="1496996"/>
    <lineage>
        <taxon>Bacteria</taxon>
        <taxon>Bacillati</taxon>
        <taxon>Actinomycetota</taxon>
        <taxon>Actinomycetes</taxon>
        <taxon>Glycomycetales</taxon>
        <taxon>Glycomycetaceae</taxon>
        <taxon>Stackebrandtia</taxon>
    </lineage>
</organism>
<feature type="domain" description="HTH arsR-type" evidence="4">
    <location>
        <begin position="11"/>
        <end position="105"/>
    </location>
</feature>
<dbReference type="PRINTS" id="PR00778">
    <property type="entry name" value="HTHARSR"/>
</dbReference>
<dbReference type="AlphaFoldDB" id="A0A543B2S2"/>
<dbReference type="OrthoDB" id="9798835at2"/>
<dbReference type="PANTHER" id="PTHR33154">
    <property type="entry name" value="TRANSCRIPTIONAL REGULATOR, ARSR FAMILY"/>
    <property type="match status" value="1"/>
</dbReference>
<dbReference type="NCBIfam" id="NF033788">
    <property type="entry name" value="HTH_metalloreg"/>
    <property type="match status" value="1"/>
</dbReference>
<dbReference type="PANTHER" id="PTHR33154:SF18">
    <property type="entry name" value="ARSENICAL RESISTANCE OPERON REPRESSOR"/>
    <property type="match status" value="1"/>
</dbReference>
<name>A0A543B2S2_9ACTN</name>
<comment type="caution">
    <text evidence="5">The sequence shown here is derived from an EMBL/GenBank/DDBJ whole genome shotgun (WGS) entry which is preliminary data.</text>
</comment>
<accession>A0A543B2S2</accession>
<gene>
    <name evidence="5" type="ORF">FB566_4651</name>
</gene>
<reference evidence="5 6" key="1">
    <citation type="submission" date="2019-06" db="EMBL/GenBank/DDBJ databases">
        <title>Sequencing the genomes of 1000 actinobacteria strains.</title>
        <authorList>
            <person name="Klenk H.-P."/>
        </authorList>
    </citation>
    <scope>NUCLEOTIDE SEQUENCE [LARGE SCALE GENOMIC DNA]</scope>
    <source>
        <strain evidence="5 6">DSM 45928</strain>
    </source>
</reference>
<dbReference type="GO" id="GO:0003677">
    <property type="term" value="F:DNA binding"/>
    <property type="evidence" value="ECO:0007669"/>
    <property type="project" value="UniProtKB-KW"/>
</dbReference>
<evidence type="ECO:0000313" key="6">
    <source>
        <dbReference type="Proteomes" id="UP000317043"/>
    </source>
</evidence>
<protein>
    <submittedName>
        <fullName evidence="5">ArsR family transcriptional regulator</fullName>
    </submittedName>
</protein>
<dbReference type="Pfam" id="PF01022">
    <property type="entry name" value="HTH_5"/>
    <property type="match status" value="1"/>
</dbReference>
<keyword evidence="2" id="KW-0238">DNA-binding</keyword>
<dbReference type="InterPro" id="IPR036390">
    <property type="entry name" value="WH_DNA-bd_sf"/>
</dbReference>
<dbReference type="SMART" id="SM00418">
    <property type="entry name" value="HTH_ARSR"/>
    <property type="match status" value="1"/>
</dbReference>
<dbReference type="InterPro" id="IPR036388">
    <property type="entry name" value="WH-like_DNA-bd_sf"/>
</dbReference>
<evidence type="ECO:0000256" key="3">
    <source>
        <dbReference type="ARBA" id="ARBA00023163"/>
    </source>
</evidence>
<sequence>MAPNTTTSPLPIREQARVLAPQLKALADETRLLLMLLLAERPRSVRELTEATGLSQTLVSHHLTPLREQNLVTVTPKGRANIYSVCCDEVAVPVRMLAGLAQVDEPTGDCGCS</sequence>
<evidence type="ECO:0000256" key="2">
    <source>
        <dbReference type="ARBA" id="ARBA00023125"/>
    </source>
</evidence>
<dbReference type="SUPFAM" id="SSF46785">
    <property type="entry name" value="Winged helix' DNA-binding domain"/>
    <property type="match status" value="1"/>
</dbReference>
<evidence type="ECO:0000259" key="4">
    <source>
        <dbReference type="PROSITE" id="PS50987"/>
    </source>
</evidence>
<keyword evidence="1" id="KW-0805">Transcription regulation</keyword>
<proteinExistence type="predicted"/>
<dbReference type="RefSeq" id="WP_142044066.1">
    <property type="nucleotide sequence ID" value="NZ_JBHTGS010000002.1"/>
</dbReference>
<dbReference type="InParanoid" id="A0A543B2S2"/>
<keyword evidence="6" id="KW-1185">Reference proteome</keyword>
<dbReference type="Gene3D" id="1.10.10.10">
    <property type="entry name" value="Winged helix-like DNA-binding domain superfamily/Winged helix DNA-binding domain"/>
    <property type="match status" value="1"/>
</dbReference>
<evidence type="ECO:0000256" key="1">
    <source>
        <dbReference type="ARBA" id="ARBA00023015"/>
    </source>
</evidence>
<keyword evidence="3" id="KW-0804">Transcription</keyword>
<dbReference type="GO" id="GO:0003700">
    <property type="term" value="F:DNA-binding transcription factor activity"/>
    <property type="evidence" value="ECO:0007669"/>
    <property type="project" value="InterPro"/>
</dbReference>
<dbReference type="Proteomes" id="UP000317043">
    <property type="component" value="Unassembled WGS sequence"/>
</dbReference>
<dbReference type="PROSITE" id="PS50987">
    <property type="entry name" value="HTH_ARSR_2"/>
    <property type="match status" value="1"/>
</dbReference>
<evidence type="ECO:0000313" key="5">
    <source>
        <dbReference type="EMBL" id="TQL79050.1"/>
    </source>
</evidence>